<dbReference type="OrthoDB" id="7595882at2"/>
<dbReference type="Proteomes" id="UP000466966">
    <property type="component" value="Unassembled WGS sequence"/>
</dbReference>
<evidence type="ECO:0008006" key="4">
    <source>
        <dbReference type="Google" id="ProtNLM"/>
    </source>
</evidence>
<keyword evidence="3" id="KW-1185">Reference proteome</keyword>
<organism evidence="2 3">
    <name type="scientific">Alteraurantiacibacter buctensis</name>
    <dbReference type="NCBI Taxonomy" id="1503981"/>
    <lineage>
        <taxon>Bacteria</taxon>
        <taxon>Pseudomonadati</taxon>
        <taxon>Pseudomonadota</taxon>
        <taxon>Alphaproteobacteria</taxon>
        <taxon>Sphingomonadales</taxon>
        <taxon>Erythrobacteraceae</taxon>
        <taxon>Alteraurantiacibacter</taxon>
    </lineage>
</organism>
<dbReference type="AlphaFoldDB" id="A0A844Z152"/>
<evidence type="ECO:0000313" key="3">
    <source>
        <dbReference type="Proteomes" id="UP000466966"/>
    </source>
</evidence>
<accession>A0A844Z152</accession>
<reference evidence="2 3" key="1">
    <citation type="submission" date="2019-12" db="EMBL/GenBank/DDBJ databases">
        <title>Genomic-based taxomic classification of the family Erythrobacteraceae.</title>
        <authorList>
            <person name="Xu L."/>
        </authorList>
    </citation>
    <scope>NUCLEOTIDE SEQUENCE [LARGE SCALE GENOMIC DNA]</scope>
    <source>
        <strain evidence="2 3">M0322</strain>
    </source>
</reference>
<evidence type="ECO:0000313" key="2">
    <source>
        <dbReference type="EMBL" id="MXO72880.1"/>
    </source>
</evidence>
<proteinExistence type="predicted"/>
<comment type="caution">
    <text evidence="2">The sequence shown here is derived from an EMBL/GenBank/DDBJ whole genome shotgun (WGS) entry which is preliminary data.</text>
</comment>
<dbReference type="EMBL" id="WTYV01000006">
    <property type="protein sequence ID" value="MXO72880.1"/>
    <property type="molecule type" value="Genomic_DNA"/>
</dbReference>
<sequence length="86" mass="8882">MNKITGGKPGPGRPKGSQNKTTKAAKEAIAEAAEQLGGTNRLVAWAKEDAKNEHAFWSSIYPKLLPLQVAGEGGGAISVTINKPGA</sequence>
<feature type="region of interest" description="Disordered" evidence="1">
    <location>
        <begin position="1"/>
        <end position="24"/>
    </location>
</feature>
<evidence type="ECO:0000256" key="1">
    <source>
        <dbReference type="SAM" id="MobiDB-lite"/>
    </source>
</evidence>
<dbReference type="RefSeq" id="WP_160772811.1">
    <property type="nucleotide sequence ID" value="NZ_WTYV01000006.1"/>
</dbReference>
<name>A0A844Z152_9SPHN</name>
<gene>
    <name evidence="2" type="ORF">GRI99_14705</name>
</gene>
<protein>
    <recommendedName>
        <fullName evidence="4">DUF5681 domain-containing protein</fullName>
    </recommendedName>
</protein>